<proteinExistence type="predicted"/>
<evidence type="ECO:0000259" key="4">
    <source>
        <dbReference type="PROSITE" id="PS01124"/>
    </source>
</evidence>
<evidence type="ECO:0000313" key="5">
    <source>
        <dbReference type="EMBL" id="TWS26443.1"/>
    </source>
</evidence>
<dbReference type="PANTHER" id="PTHR46796:SF12">
    <property type="entry name" value="HTH-TYPE DNA-BINDING TRANSCRIPTIONAL ACTIVATOR EUTR"/>
    <property type="match status" value="1"/>
</dbReference>
<evidence type="ECO:0000256" key="1">
    <source>
        <dbReference type="ARBA" id="ARBA00023015"/>
    </source>
</evidence>
<name>A0A5C5RV98_9ACTN</name>
<reference evidence="5 6" key="2">
    <citation type="submission" date="2019-08" db="EMBL/GenBank/DDBJ databases">
        <title>Tsukamurella conjunctivitidis sp. nov., Tsukamurella assacharolytica sp. nov. and Tsukamurella sputae sp. nov. isolated from patients with conjunctivitis, bacteraemia (lymphoma) and respiratory infection (sputum) in Hong Kong.</title>
        <authorList>
            <person name="Fok K.M.N."/>
            <person name="Fong J.Y.H."/>
        </authorList>
    </citation>
    <scope>NUCLEOTIDE SEQUENCE [LARGE SCALE GENOMIC DNA]</scope>
    <source>
        <strain evidence="5 6">HKU70</strain>
    </source>
</reference>
<dbReference type="AlphaFoldDB" id="A0A5C5RV98"/>
<evidence type="ECO:0000313" key="6">
    <source>
        <dbReference type="Proteomes" id="UP000319792"/>
    </source>
</evidence>
<dbReference type="InterPro" id="IPR050204">
    <property type="entry name" value="AraC_XylS_family_regulators"/>
</dbReference>
<dbReference type="InterPro" id="IPR018060">
    <property type="entry name" value="HTH_AraC"/>
</dbReference>
<dbReference type="Gene3D" id="1.10.10.60">
    <property type="entry name" value="Homeodomain-like"/>
    <property type="match status" value="1"/>
</dbReference>
<dbReference type="GO" id="GO:0003700">
    <property type="term" value="F:DNA-binding transcription factor activity"/>
    <property type="evidence" value="ECO:0007669"/>
    <property type="project" value="InterPro"/>
</dbReference>
<dbReference type="SMART" id="SM00342">
    <property type="entry name" value="HTH_ARAC"/>
    <property type="match status" value="1"/>
</dbReference>
<sequence>MGHFAQRFAHTPDALRFPLFRAVAACQTRVMSTTIDPLRSGLAASATPRWKVDSARTGDLDEAVHTISSVFCPHDLVIMGPRGDFEVEIHARYTESITVAEISHGTEVIVRPSRMQSHYQVGVPIRGGSLLQCGHEEVESTPKRAVVLALDGDASMHWSADCAQLAVEIGRTAVERCLEGILGYAPDEAVRFDVPFDVGDGVGRDWVNAVTLLRDAVDRGAPELVLRPLEDLVIGQLLAAQPNNFSGRLAGEARPARPRFISRAVDLIESDPASPHTVADLAQAAGTSVRSLQSAFAEYLGLSPMEYLRRVRLSRAHADLERATAADGLSVANIAYRWGFGHVSRFASVYAARYGRSPSQTLRG</sequence>
<dbReference type="InterPro" id="IPR009057">
    <property type="entry name" value="Homeodomain-like_sf"/>
</dbReference>
<dbReference type="InterPro" id="IPR035418">
    <property type="entry name" value="AraC-bd_2"/>
</dbReference>
<dbReference type="Pfam" id="PF14525">
    <property type="entry name" value="AraC_binding_2"/>
    <property type="match status" value="1"/>
</dbReference>
<keyword evidence="2" id="KW-0238">DNA-binding</keyword>
<keyword evidence="1" id="KW-0805">Transcription regulation</keyword>
<evidence type="ECO:0000256" key="2">
    <source>
        <dbReference type="ARBA" id="ARBA00023125"/>
    </source>
</evidence>
<comment type="caution">
    <text evidence="5">The sequence shown here is derived from an EMBL/GenBank/DDBJ whole genome shotgun (WGS) entry which is preliminary data.</text>
</comment>
<dbReference type="Pfam" id="PF12833">
    <property type="entry name" value="HTH_18"/>
    <property type="match status" value="1"/>
</dbReference>
<dbReference type="Proteomes" id="UP000319792">
    <property type="component" value="Unassembled WGS sequence"/>
</dbReference>
<dbReference type="PROSITE" id="PS01124">
    <property type="entry name" value="HTH_ARAC_FAMILY_2"/>
    <property type="match status" value="1"/>
</dbReference>
<accession>A0A5C5RV98</accession>
<keyword evidence="6" id="KW-1185">Reference proteome</keyword>
<protein>
    <submittedName>
        <fullName evidence="5">AraC family transcriptional regulator</fullName>
    </submittedName>
</protein>
<gene>
    <name evidence="5" type="ORF">FK268_04210</name>
</gene>
<dbReference type="GO" id="GO:0043565">
    <property type="term" value="F:sequence-specific DNA binding"/>
    <property type="evidence" value="ECO:0007669"/>
    <property type="project" value="InterPro"/>
</dbReference>
<dbReference type="PANTHER" id="PTHR46796">
    <property type="entry name" value="HTH-TYPE TRANSCRIPTIONAL ACTIVATOR RHAS-RELATED"/>
    <property type="match status" value="1"/>
</dbReference>
<reference evidence="5 6" key="1">
    <citation type="submission" date="2019-06" db="EMBL/GenBank/DDBJ databases">
        <authorList>
            <person name="Teng J.L.L."/>
            <person name="Lee H.H."/>
            <person name="Lau S.K.P."/>
            <person name="Woo P.C.Y."/>
        </authorList>
    </citation>
    <scope>NUCLEOTIDE SEQUENCE [LARGE SCALE GENOMIC DNA]</scope>
    <source>
        <strain evidence="5 6">HKU70</strain>
    </source>
</reference>
<keyword evidence="3" id="KW-0804">Transcription</keyword>
<dbReference type="SUPFAM" id="SSF46689">
    <property type="entry name" value="Homeodomain-like"/>
    <property type="match status" value="2"/>
</dbReference>
<evidence type="ECO:0000256" key="3">
    <source>
        <dbReference type="ARBA" id="ARBA00023163"/>
    </source>
</evidence>
<dbReference type="EMBL" id="VIGV01000001">
    <property type="protein sequence ID" value="TWS26443.1"/>
    <property type="molecule type" value="Genomic_DNA"/>
</dbReference>
<organism evidence="5 6">
    <name type="scientific">Tsukamurella sputi</name>
    <dbReference type="NCBI Taxonomy" id="2591848"/>
    <lineage>
        <taxon>Bacteria</taxon>
        <taxon>Bacillati</taxon>
        <taxon>Actinomycetota</taxon>
        <taxon>Actinomycetes</taxon>
        <taxon>Mycobacteriales</taxon>
        <taxon>Tsukamurellaceae</taxon>
        <taxon>Tsukamurella</taxon>
    </lineage>
</organism>
<feature type="domain" description="HTH araC/xylS-type" evidence="4">
    <location>
        <begin position="262"/>
        <end position="364"/>
    </location>
</feature>